<protein>
    <recommendedName>
        <fullName evidence="3">Phosphotyrosine protein phosphatase I domain-containing protein</fullName>
    </recommendedName>
</protein>
<dbReference type="AlphaFoldDB" id="A0A5J4Z431"/>
<name>A0A5J4Z431_PORPP</name>
<evidence type="ECO:0000313" key="1">
    <source>
        <dbReference type="EMBL" id="KAA8497978.1"/>
    </source>
</evidence>
<organism evidence="1 2">
    <name type="scientific">Porphyridium purpureum</name>
    <name type="common">Red alga</name>
    <name type="synonym">Porphyridium cruentum</name>
    <dbReference type="NCBI Taxonomy" id="35688"/>
    <lineage>
        <taxon>Eukaryota</taxon>
        <taxon>Rhodophyta</taxon>
        <taxon>Bangiophyceae</taxon>
        <taxon>Porphyridiales</taxon>
        <taxon>Porphyridiaceae</taxon>
        <taxon>Porphyridium</taxon>
    </lineage>
</organism>
<proteinExistence type="predicted"/>
<evidence type="ECO:0008006" key="3">
    <source>
        <dbReference type="Google" id="ProtNLM"/>
    </source>
</evidence>
<sequence>MVAWVVPGPCGEALELRSRWQCRQRQRCHTPRVALCSEPHVNREQIPQSPDAVLRAYLKSRKVLSSLPAQTQYQRHEQHNVERCKPKHEPLSVLFVSNYGHRAVYAQQSVNRLLQQVALTSHVVCESAFLESVQFSGGLRMSVAHSPIPLSLISAAKQRGLQLDAFHNTVTSFLPDSHLNLYDLVVALDQNVREKIRRRCGGADSVDVRGNVRLLCDISGKKTVTGRNFAALRDIQPLQGNAHNHDRTLSAIDEYCAQLIQLVLLSNADDD</sequence>
<dbReference type="Gene3D" id="3.40.50.2300">
    <property type="match status" value="1"/>
</dbReference>
<reference evidence="2" key="1">
    <citation type="journal article" date="2019" name="Nat. Commun.">
        <title>Expansion of phycobilisome linker gene families in mesophilic red algae.</title>
        <authorList>
            <person name="Lee J."/>
            <person name="Kim D."/>
            <person name="Bhattacharya D."/>
            <person name="Yoon H.S."/>
        </authorList>
    </citation>
    <scope>NUCLEOTIDE SEQUENCE [LARGE SCALE GENOMIC DNA]</scope>
    <source>
        <strain evidence="2">CCMP 1328</strain>
    </source>
</reference>
<evidence type="ECO:0000313" key="2">
    <source>
        <dbReference type="Proteomes" id="UP000324585"/>
    </source>
</evidence>
<gene>
    <name evidence="1" type="ORF">FVE85_5563</name>
</gene>
<dbReference type="EMBL" id="VRMN01000001">
    <property type="protein sequence ID" value="KAA8497978.1"/>
    <property type="molecule type" value="Genomic_DNA"/>
</dbReference>
<keyword evidence="2" id="KW-1185">Reference proteome</keyword>
<comment type="caution">
    <text evidence="1">The sequence shown here is derived from an EMBL/GenBank/DDBJ whole genome shotgun (WGS) entry which is preliminary data.</text>
</comment>
<accession>A0A5J4Z431</accession>
<dbReference type="Proteomes" id="UP000324585">
    <property type="component" value="Unassembled WGS sequence"/>
</dbReference>